<dbReference type="PROSITE" id="PS50112">
    <property type="entry name" value="PAS"/>
    <property type="match status" value="1"/>
</dbReference>
<dbReference type="EMBL" id="JBITLV010000005">
    <property type="protein sequence ID" value="MFI7588640.1"/>
    <property type="molecule type" value="Genomic_DNA"/>
</dbReference>
<dbReference type="InterPro" id="IPR005467">
    <property type="entry name" value="His_kinase_dom"/>
</dbReference>
<dbReference type="InterPro" id="IPR036097">
    <property type="entry name" value="HisK_dim/P_sf"/>
</dbReference>
<evidence type="ECO:0000259" key="12">
    <source>
        <dbReference type="PROSITE" id="PS50112"/>
    </source>
</evidence>
<protein>
    <recommendedName>
        <fullName evidence="9">Sensor-like histidine kinase SenX3</fullName>
        <ecNumber evidence="3">2.7.13.3</ecNumber>
    </recommendedName>
</protein>
<evidence type="ECO:0000256" key="10">
    <source>
        <dbReference type="SAM" id="Coils"/>
    </source>
</evidence>
<dbReference type="InterPro" id="IPR004358">
    <property type="entry name" value="Sig_transdc_His_kin-like_C"/>
</dbReference>
<dbReference type="SUPFAM" id="SSF55874">
    <property type="entry name" value="ATPase domain of HSP90 chaperone/DNA topoisomerase II/histidine kinase"/>
    <property type="match status" value="1"/>
</dbReference>
<dbReference type="Gene3D" id="3.30.565.10">
    <property type="entry name" value="Histidine kinase-like ATPase, C-terminal domain"/>
    <property type="match status" value="1"/>
</dbReference>
<evidence type="ECO:0000256" key="3">
    <source>
        <dbReference type="ARBA" id="ARBA00012438"/>
    </source>
</evidence>
<keyword evidence="7" id="KW-0902">Two-component regulatory system</keyword>
<comment type="caution">
    <text evidence="14">The sequence shown here is derived from an EMBL/GenBank/DDBJ whole genome shotgun (WGS) entry which is preliminary data.</text>
</comment>
<feature type="domain" description="Histidine kinase" evidence="11">
    <location>
        <begin position="332"/>
        <end position="547"/>
    </location>
</feature>
<keyword evidence="6" id="KW-0418">Kinase</keyword>
<organism evidence="14 15">
    <name type="scientific">Spongisporangium articulatum</name>
    <dbReference type="NCBI Taxonomy" id="3362603"/>
    <lineage>
        <taxon>Bacteria</taxon>
        <taxon>Bacillati</taxon>
        <taxon>Actinomycetota</taxon>
        <taxon>Actinomycetes</taxon>
        <taxon>Kineosporiales</taxon>
        <taxon>Kineosporiaceae</taxon>
        <taxon>Spongisporangium</taxon>
    </lineage>
</organism>
<sequence>MVNGEVDGHHAGQVAVAAAPLDDFAHLRELIDPDDATLLDVLWNESVEPMQLMASAVTSLARNRAAQAAFGDRQALAEQARVVVRDRDGVELPESQWPANLALAGQRVRRQILYVDLDNGHPVRQLLVSAHPVRLRDGRRVALVIWHDITDSWQPAAQTNAELTRLRQLLEGATDYALILMDVNGRIRTWSPAAERLYGYPESEILSRHYATFFEEEEQAAGLPADVLRQANGAGRAVIEGKRVRGDGSRFWAHCVITASRGQDGVLIGYVMVAHDVSDRHATERAVVQLNQQLRDLNEQLEQRVAERTRQLEQQTAQLTAANAELEAFSYSVSHDLRAPLRSMAGFTTLLEEDFAADLPDQAQHYLRMVNESAVQMGSLIDALLAFSRMQRQSMTSGRVDMTAIARRCWEALAPAREGRDVEFVLGELPPATGDPRLLQQVWSNLLDNALKYTSGRTDARIEVSARVEDDGSVRYLVSDNGAGFDERFAEKLGQVFQRLHRAEDFPGNGVGLALVQRIVLRHGGTLTATGRVGEGATFAFTVQGAG</sequence>
<dbReference type="PANTHER" id="PTHR42878">
    <property type="entry name" value="TWO-COMPONENT HISTIDINE KINASE"/>
    <property type="match status" value="1"/>
</dbReference>
<dbReference type="Gene3D" id="1.10.287.130">
    <property type="match status" value="1"/>
</dbReference>
<gene>
    <name evidence="14" type="ORF">ACIB24_16335</name>
</gene>
<dbReference type="InterPro" id="IPR013767">
    <property type="entry name" value="PAS_fold"/>
</dbReference>
<dbReference type="InterPro" id="IPR003594">
    <property type="entry name" value="HATPase_dom"/>
</dbReference>
<dbReference type="SUPFAM" id="SSF47384">
    <property type="entry name" value="Homodimeric domain of signal transducing histidine kinase"/>
    <property type="match status" value="1"/>
</dbReference>
<dbReference type="Pfam" id="PF00989">
    <property type="entry name" value="PAS"/>
    <property type="match status" value="1"/>
</dbReference>
<dbReference type="InterPro" id="IPR035965">
    <property type="entry name" value="PAS-like_dom_sf"/>
</dbReference>
<evidence type="ECO:0000256" key="9">
    <source>
        <dbReference type="ARBA" id="ARBA00039401"/>
    </source>
</evidence>
<feature type="coiled-coil region" evidence="10">
    <location>
        <begin position="280"/>
        <end position="325"/>
    </location>
</feature>
<evidence type="ECO:0000313" key="15">
    <source>
        <dbReference type="Proteomes" id="UP001612915"/>
    </source>
</evidence>
<dbReference type="InterPro" id="IPR000014">
    <property type="entry name" value="PAS"/>
</dbReference>
<feature type="domain" description="PAS" evidence="12">
    <location>
        <begin position="162"/>
        <end position="219"/>
    </location>
</feature>
<dbReference type="SMART" id="SM00387">
    <property type="entry name" value="HATPase_c"/>
    <property type="match status" value="1"/>
</dbReference>
<dbReference type="NCBIfam" id="TIGR00229">
    <property type="entry name" value="sensory_box"/>
    <property type="match status" value="1"/>
</dbReference>
<evidence type="ECO:0000256" key="1">
    <source>
        <dbReference type="ARBA" id="ARBA00000085"/>
    </source>
</evidence>
<evidence type="ECO:0000256" key="7">
    <source>
        <dbReference type="ARBA" id="ARBA00023012"/>
    </source>
</evidence>
<dbReference type="InterPro" id="IPR000700">
    <property type="entry name" value="PAS-assoc_C"/>
</dbReference>
<dbReference type="PANTHER" id="PTHR42878:SF15">
    <property type="entry name" value="BACTERIOPHYTOCHROME"/>
    <property type="match status" value="1"/>
</dbReference>
<keyword evidence="14" id="KW-0067">ATP-binding</keyword>
<keyword evidence="4" id="KW-0597">Phosphoprotein</keyword>
<evidence type="ECO:0000256" key="6">
    <source>
        <dbReference type="ARBA" id="ARBA00022777"/>
    </source>
</evidence>
<dbReference type="CDD" id="cd00130">
    <property type="entry name" value="PAS"/>
    <property type="match status" value="1"/>
</dbReference>
<feature type="domain" description="PAC" evidence="13">
    <location>
        <begin position="237"/>
        <end position="289"/>
    </location>
</feature>
<accession>A0ABW8AQI0</accession>
<dbReference type="EC" id="2.7.13.3" evidence="3"/>
<evidence type="ECO:0000256" key="8">
    <source>
        <dbReference type="ARBA" id="ARBA00023136"/>
    </source>
</evidence>
<dbReference type="SMART" id="SM00091">
    <property type="entry name" value="PAS"/>
    <property type="match status" value="1"/>
</dbReference>
<dbReference type="InterPro" id="IPR050351">
    <property type="entry name" value="BphY/WalK/GraS-like"/>
</dbReference>
<dbReference type="PROSITE" id="PS50109">
    <property type="entry name" value="HIS_KIN"/>
    <property type="match status" value="1"/>
</dbReference>
<comment type="subcellular location">
    <subcellularLocation>
        <location evidence="2">Cell membrane</location>
    </subcellularLocation>
</comment>
<dbReference type="SUPFAM" id="SSF55785">
    <property type="entry name" value="PYP-like sensor domain (PAS domain)"/>
    <property type="match status" value="1"/>
</dbReference>
<evidence type="ECO:0000256" key="2">
    <source>
        <dbReference type="ARBA" id="ARBA00004236"/>
    </source>
</evidence>
<keyword evidence="15" id="KW-1185">Reference proteome</keyword>
<evidence type="ECO:0000256" key="5">
    <source>
        <dbReference type="ARBA" id="ARBA00022679"/>
    </source>
</evidence>
<evidence type="ECO:0000313" key="14">
    <source>
        <dbReference type="EMBL" id="MFI7588640.1"/>
    </source>
</evidence>
<dbReference type="PRINTS" id="PR00344">
    <property type="entry name" value="BCTRLSENSOR"/>
</dbReference>
<dbReference type="PROSITE" id="PS50113">
    <property type="entry name" value="PAC"/>
    <property type="match status" value="1"/>
</dbReference>
<keyword evidence="8" id="KW-0472">Membrane</keyword>
<dbReference type="InterPro" id="IPR036890">
    <property type="entry name" value="HATPase_C_sf"/>
</dbReference>
<evidence type="ECO:0000256" key="4">
    <source>
        <dbReference type="ARBA" id="ARBA00022553"/>
    </source>
</evidence>
<proteinExistence type="predicted"/>
<dbReference type="Pfam" id="PF00512">
    <property type="entry name" value="HisKA"/>
    <property type="match status" value="1"/>
</dbReference>
<comment type="catalytic activity">
    <reaction evidence="1">
        <text>ATP + protein L-histidine = ADP + protein N-phospho-L-histidine.</text>
        <dbReference type="EC" id="2.7.13.3"/>
    </reaction>
</comment>
<keyword evidence="5" id="KW-0808">Transferase</keyword>
<evidence type="ECO:0000259" key="13">
    <source>
        <dbReference type="PROSITE" id="PS50113"/>
    </source>
</evidence>
<dbReference type="Pfam" id="PF02518">
    <property type="entry name" value="HATPase_c"/>
    <property type="match status" value="1"/>
</dbReference>
<name>A0ABW8AQI0_9ACTN</name>
<dbReference type="Gene3D" id="3.30.450.20">
    <property type="entry name" value="PAS domain"/>
    <property type="match status" value="1"/>
</dbReference>
<dbReference type="CDD" id="cd00082">
    <property type="entry name" value="HisKA"/>
    <property type="match status" value="1"/>
</dbReference>
<dbReference type="Proteomes" id="UP001612915">
    <property type="component" value="Unassembled WGS sequence"/>
</dbReference>
<dbReference type="GO" id="GO:0005524">
    <property type="term" value="F:ATP binding"/>
    <property type="evidence" value="ECO:0007669"/>
    <property type="project" value="UniProtKB-KW"/>
</dbReference>
<dbReference type="SMART" id="SM00388">
    <property type="entry name" value="HisKA"/>
    <property type="match status" value="1"/>
</dbReference>
<keyword evidence="10" id="KW-0175">Coiled coil</keyword>
<evidence type="ECO:0000259" key="11">
    <source>
        <dbReference type="PROSITE" id="PS50109"/>
    </source>
</evidence>
<reference evidence="14 15" key="1">
    <citation type="submission" date="2024-10" db="EMBL/GenBank/DDBJ databases">
        <title>The Natural Products Discovery Center: Release of the First 8490 Sequenced Strains for Exploring Actinobacteria Biosynthetic Diversity.</title>
        <authorList>
            <person name="Kalkreuter E."/>
            <person name="Kautsar S.A."/>
            <person name="Yang D."/>
            <person name="Bader C.D."/>
            <person name="Teijaro C.N."/>
            <person name="Fluegel L."/>
            <person name="Davis C.M."/>
            <person name="Simpson J.R."/>
            <person name="Lauterbach L."/>
            <person name="Steele A.D."/>
            <person name="Gui C."/>
            <person name="Meng S."/>
            <person name="Li G."/>
            <person name="Viehrig K."/>
            <person name="Ye F."/>
            <person name="Su P."/>
            <person name="Kiefer A.F."/>
            <person name="Nichols A."/>
            <person name="Cepeda A.J."/>
            <person name="Yan W."/>
            <person name="Fan B."/>
            <person name="Jiang Y."/>
            <person name="Adhikari A."/>
            <person name="Zheng C.-J."/>
            <person name="Schuster L."/>
            <person name="Cowan T.M."/>
            <person name="Smanski M.J."/>
            <person name="Chevrette M.G."/>
            <person name="De Carvalho L.P.S."/>
            <person name="Shen B."/>
        </authorList>
    </citation>
    <scope>NUCLEOTIDE SEQUENCE [LARGE SCALE GENOMIC DNA]</scope>
    <source>
        <strain evidence="14 15">NPDC049639</strain>
    </source>
</reference>
<dbReference type="RefSeq" id="WP_398282541.1">
    <property type="nucleotide sequence ID" value="NZ_JBITLV010000005.1"/>
</dbReference>
<dbReference type="InterPro" id="IPR003661">
    <property type="entry name" value="HisK_dim/P_dom"/>
</dbReference>
<keyword evidence="14" id="KW-0547">Nucleotide-binding</keyword>